<feature type="region of interest" description="Disordered" evidence="2">
    <location>
        <begin position="787"/>
        <end position="817"/>
    </location>
</feature>
<dbReference type="EnsemblMetazoa" id="XM_038192887.1">
    <property type="protein sequence ID" value="XP_038048815.1"/>
    <property type="gene ID" value="LOC119722656"/>
</dbReference>
<dbReference type="OMA" id="IPAFQWQ"/>
<dbReference type="PANTHER" id="PTHR14928">
    <property type="entry name" value="MICRO-RNA BINDING ZINC FINGER CCCH DOMAIN-CONTAINING PROTEIN 7"/>
    <property type="match status" value="1"/>
</dbReference>
<dbReference type="RefSeq" id="XP_038048818.1">
    <property type="nucleotide sequence ID" value="XM_038192890.1"/>
</dbReference>
<dbReference type="InterPro" id="IPR036236">
    <property type="entry name" value="Znf_C2H2_sf"/>
</dbReference>
<dbReference type="InterPro" id="IPR041677">
    <property type="entry name" value="DNA2/NAM7_AAA_11"/>
</dbReference>
<feature type="compositionally biased region" description="Low complexity" evidence="2">
    <location>
        <begin position="799"/>
        <end position="813"/>
    </location>
</feature>
<dbReference type="Proteomes" id="UP000887568">
    <property type="component" value="Unplaced"/>
</dbReference>
<evidence type="ECO:0000256" key="1">
    <source>
        <dbReference type="PROSITE-ProRule" id="PRU00723"/>
    </source>
</evidence>
<dbReference type="PANTHER" id="PTHR14928:SF14">
    <property type="entry name" value="ACETAZOLAMIDE CONFERRING RESISTANCE PROTEIN ZAM"/>
    <property type="match status" value="1"/>
</dbReference>
<dbReference type="SMART" id="SM00451">
    <property type="entry name" value="ZnF_U1"/>
    <property type="match status" value="2"/>
</dbReference>
<evidence type="ECO:0000256" key="2">
    <source>
        <dbReference type="SAM" id="MobiDB-lite"/>
    </source>
</evidence>
<dbReference type="EnsemblMetazoa" id="XM_038192889.1">
    <property type="protein sequence ID" value="XP_038048817.1"/>
    <property type="gene ID" value="LOC119722656"/>
</dbReference>
<dbReference type="EnsemblMetazoa" id="XM_038192890.1">
    <property type="protein sequence ID" value="XP_038048818.1"/>
    <property type="gene ID" value="LOC119722656"/>
</dbReference>
<dbReference type="FunFam" id="3.40.50.300:FF:001313">
    <property type="entry name" value="Helicase with zinc finger domain 2"/>
    <property type="match status" value="1"/>
</dbReference>
<dbReference type="InterPro" id="IPR041679">
    <property type="entry name" value="DNA2/NAM7-like_C"/>
</dbReference>
<dbReference type="GeneID" id="119722656"/>
<dbReference type="SMART" id="SM00382">
    <property type="entry name" value="AAA"/>
    <property type="match status" value="2"/>
</dbReference>
<dbReference type="InterPro" id="IPR003604">
    <property type="entry name" value="Matrin/U1-like-C_Znf_C2H2"/>
</dbReference>
<dbReference type="CDD" id="cd18808">
    <property type="entry name" value="SF1_C_Upf1"/>
    <property type="match status" value="2"/>
</dbReference>
<dbReference type="GO" id="GO:0004540">
    <property type="term" value="F:RNA nuclease activity"/>
    <property type="evidence" value="ECO:0007669"/>
    <property type="project" value="InterPro"/>
</dbReference>
<dbReference type="FunFam" id="3.40.50.300:FF:000419">
    <property type="entry name" value="Probable helicase with zinc finger domain"/>
    <property type="match status" value="1"/>
</dbReference>
<dbReference type="GO" id="GO:0035198">
    <property type="term" value="F:miRNA binding"/>
    <property type="evidence" value="ECO:0007669"/>
    <property type="project" value="InterPro"/>
</dbReference>
<evidence type="ECO:0000313" key="5">
    <source>
        <dbReference type="EnsemblMetazoa" id="XP_038048816.1"/>
    </source>
</evidence>
<organism evidence="5 6">
    <name type="scientific">Patiria miniata</name>
    <name type="common">Bat star</name>
    <name type="synonym">Asterina miniata</name>
    <dbReference type="NCBI Taxonomy" id="46514"/>
    <lineage>
        <taxon>Eukaryota</taxon>
        <taxon>Metazoa</taxon>
        <taxon>Echinodermata</taxon>
        <taxon>Eleutherozoa</taxon>
        <taxon>Asterozoa</taxon>
        <taxon>Asteroidea</taxon>
        <taxon>Valvatacea</taxon>
        <taxon>Valvatida</taxon>
        <taxon>Asterinidae</taxon>
        <taxon>Patiria</taxon>
    </lineage>
</organism>
<keyword evidence="1" id="KW-0862">Zinc</keyword>
<feature type="compositionally biased region" description="Polar residues" evidence="2">
    <location>
        <begin position="387"/>
        <end position="438"/>
    </location>
</feature>
<feature type="domain" description="C2H2-type" evidence="4">
    <location>
        <begin position="984"/>
        <end position="1013"/>
    </location>
</feature>
<dbReference type="InterPro" id="IPR003593">
    <property type="entry name" value="AAA+_ATPase"/>
</dbReference>
<dbReference type="Pfam" id="PF13086">
    <property type="entry name" value="AAA_11"/>
    <property type="match status" value="3"/>
</dbReference>
<feature type="compositionally biased region" description="Polar residues" evidence="2">
    <location>
        <begin position="1941"/>
        <end position="1953"/>
    </location>
</feature>
<evidence type="ECO:0000259" key="4">
    <source>
        <dbReference type="PROSITE" id="PS50157"/>
    </source>
</evidence>
<keyword evidence="6" id="KW-1185">Reference proteome</keyword>
<reference evidence="5" key="1">
    <citation type="submission" date="2022-11" db="UniProtKB">
        <authorList>
            <consortium name="EnsemblMetazoa"/>
        </authorList>
    </citation>
    <scope>IDENTIFICATION</scope>
</reference>
<dbReference type="RefSeq" id="XP_038048816.1">
    <property type="nucleotide sequence ID" value="XM_038192888.1"/>
</dbReference>
<dbReference type="PROSITE" id="PS00028">
    <property type="entry name" value="ZINC_FINGER_C2H2_1"/>
    <property type="match status" value="1"/>
</dbReference>
<dbReference type="InterPro" id="IPR001900">
    <property type="entry name" value="RNase_II/R"/>
</dbReference>
<dbReference type="SMART" id="SM00355">
    <property type="entry name" value="ZnF_C2H2"/>
    <property type="match status" value="3"/>
</dbReference>
<keyword evidence="1" id="KW-0479">Metal-binding</keyword>
<dbReference type="RefSeq" id="XP_038048817.1">
    <property type="nucleotide sequence ID" value="XM_038192889.1"/>
</dbReference>
<feature type="compositionally biased region" description="Polar residues" evidence="2">
    <location>
        <begin position="2011"/>
        <end position="2020"/>
    </location>
</feature>
<protein>
    <submittedName>
        <fullName evidence="5">Uncharacterized protein</fullName>
    </submittedName>
</protein>
<dbReference type="InterPro" id="IPR047187">
    <property type="entry name" value="SF1_C_Upf1"/>
</dbReference>
<feature type="compositionally biased region" description="Polar residues" evidence="2">
    <location>
        <begin position="331"/>
        <end position="340"/>
    </location>
</feature>
<dbReference type="GO" id="GO:0004386">
    <property type="term" value="F:helicase activity"/>
    <property type="evidence" value="ECO:0007669"/>
    <property type="project" value="InterPro"/>
</dbReference>
<evidence type="ECO:0000259" key="3">
    <source>
        <dbReference type="PROSITE" id="PS50103"/>
    </source>
</evidence>
<dbReference type="PROSITE" id="PS50103">
    <property type="entry name" value="ZF_C3H1"/>
    <property type="match status" value="1"/>
</dbReference>
<feature type="region of interest" description="Disordered" evidence="2">
    <location>
        <begin position="218"/>
        <end position="340"/>
    </location>
</feature>
<dbReference type="Gene3D" id="3.40.50.300">
    <property type="entry name" value="P-loop containing nucleotide triphosphate hydrolases"/>
    <property type="match status" value="4"/>
</dbReference>
<feature type="region of interest" description="Disordered" evidence="2">
    <location>
        <begin position="387"/>
        <end position="440"/>
    </location>
</feature>
<dbReference type="GO" id="GO:0008270">
    <property type="term" value="F:zinc ion binding"/>
    <property type="evidence" value="ECO:0007669"/>
    <property type="project" value="UniProtKB-KW"/>
</dbReference>
<feature type="zinc finger region" description="C3H1-type" evidence="1">
    <location>
        <begin position="734"/>
        <end position="762"/>
    </location>
</feature>
<dbReference type="InterPro" id="IPR012340">
    <property type="entry name" value="NA-bd_OB-fold"/>
</dbReference>
<keyword evidence="1" id="KW-0863">Zinc-finger</keyword>
<dbReference type="PROSITE" id="PS50157">
    <property type="entry name" value="ZINC_FINGER_C2H2_2"/>
    <property type="match status" value="1"/>
</dbReference>
<feature type="compositionally biased region" description="Basic and acidic residues" evidence="2">
    <location>
        <begin position="2972"/>
        <end position="2983"/>
    </location>
</feature>
<dbReference type="InterPro" id="IPR027417">
    <property type="entry name" value="P-loop_NTPase"/>
</dbReference>
<feature type="compositionally biased region" description="Polar residues" evidence="2">
    <location>
        <begin position="262"/>
        <end position="290"/>
    </location>
</feature>
<dbReference type="SMART" id="SM00955">
    <property type="entry name" value="RNB"/>
    <property type="match status" value="1"/>
</dbReference>
<feature type="region of interest" description="Disordered" evidence="2">
    <location>
        <begin position="3415"/>
        <end position="3436"/>
    </location>
</feature>
<feature type="compositionally biased region" description="Basic residues" evidence="2">
    <location>
        <begin position="218"/>
        <end position="238"/>
    </location>
</feature>
<dbReference type="SUPFAM" id="SSF50249">
    <property type="entry name" value="Nucleic acid-binding proteins"/>
    <property type="match status" value="2"/>
</dbReference>
<dbReference type="InterPro" id="IPR013087">
    <property type="entry name" value="Znf_C2H2_type"/>
</dbReference>
<dbReference type="Pfam" id="PF13087">
    <property type="entry name" value="AAA_12"/>
    <property type="match status" value="2"/>
</dbReference>
<dbReference type="InterPro" id="IPR039691">
    <property type="entry name" value="ZC3H7A/B"/>
</dbReference>
<dbReference type="Pfam" id="PF25049">
    <property type="entry name" value="OB_HELZ2"/>
    <property type="match status" value="1"/>
</dbReference>
<dbReference type="RefSeq" id="XP_038048815.1">
    <property type="nucleotide sequence ID" value="XM_038192887.1"/>
</dbReference>
<proteinExistence type="predicted"/>
<dbReference type="EnsemblMetazoa" id="XM_038192888.1">
    <property type="protein sequence ID" value="XP_038048816.1"/>
    <property type="gene ID" value="LOC119722656"/>
</dbReference>
<feature type="compositionally biased region" description="Acidic residues" evidence="2">
    <location>
        <begin position="244"/>
        <end position="260"/>
    </location>
</feature>
<dbReference type="Pfam" id="PF00773">
    <property type="entry name" value="RNB"/>
    <property type="match status" value="1"/>
</dbReference>
<feature type="region of interest" description="Disordered" evidence="2">
    <location>
        <begin position="2970"/>
        <end position="2994"/>
    </location>
</feature>
<evidence type="ECO:0000313" key="6">
    <source>
        <dbReference type="Proteomes" id="UP000887568"/>
    </source>
</evidence>
<dbReference type="Gene3D" id="3.30.160.60">
    <property type="entry name" value="Classic Zinc Finger"/>
    <property type="match status" value="1"/>
</dbReference>
<feature type="domain" description="C3H1-type" evidence="3">
    <location>
        <begin position="734"/>
        <end position="762"/>
    </location>
</feature>
<dbReference type="InterPro" id="IPR056787">
    <property type="entry name" value="OB_HELZ2"/>
</dbReference>
<dbReference type="OrthoDB" id="2285229at2759"/>
<dbReference type="SUPFAM" id="SSF52540">
    <property type="entry name" value="P-loop containing nucleoside triphosphate hydrolases"/>
    <property type="match status" value="2"/>
</dbReference>
<dbReference type="InterPro" id="IPR000571">
    <property type="entry name" value="Znf_CCCH"/>
</dbReference>
<dbReference type="SUPFAM" id="SSF57667">
    <property type="entry name" value="beta-beta-alpha zinc fingers"/>
    <property type="match status" value="2"/>
</dbReference>
<feature type="region of interest" description="Disordered" evidence="2">
    <location>
        <begin position="1937"/>
        <end position="2035"/>
    </location>
</feature>
<name>A0A913ZCQ2_PATMI</name>
<accession>A0A913ZCQ2</accession>
<dbReference type="GO" id="GO:0035196">
    <property type="term" value="P:miRNA processing"/>
    <property type="evidence" value="ECO:0007669"/>
    <property type="project" value="TreeGrafter"/>
</dbReference>
<sequence>MSRSREERQRDIEDGLNRLRFHPDRIPIGYEAKTTIREVQRLMKDEATDLMAEGDYQAAGSTIMDANKLKDYLLLSGYSCSTTLDKSIYIILSECTRKLGFPEAALQDSEKALLIDPNCERARMQQLLARYEIAEKEWINTNKWHFIIGFESLLSEYPERILLDPRVQEIIANVNRVLDPHKEYDHMRRRPKFGSTQNGEAAGAVAMEWLPDHVKANKKNNQKAKANTKSKKKNKTKQLVKEESSEEEEEEDDTCDEIYESDASSISPRGAQSDSPVSQGTTAAKSSSSYGLDDFGPIHLPHSNLNNGAIPKVVSSKPTKKEAAPEPPGNRISNASLPTGTPTAGIDYASLYCKICKVQSNAQKQLLQHLSGTKHIAKQAEYMKNLGGQSAGNQLGPGQSAPTQHASAQPQKFSMPTKNASYASQANPGPGPTMQQSAKPMMAASNAATVGPPPVISQESMHWLKKLLLRLACEKCYLTVAGKYGYQAHRYQPHSSHHCFGGWLVCRLGSVSTPSNEIWGKIRRRTKPDFLGPYTLCEQFNTGVPCKVGEESCWFCHSREEVMIWDADRAGHFNGKEIVTYLRYSQGIGVKQLKEEPSREQGGFQVVSHHTPNRAKGMQPRPEIGRSASKMAAIAVPNAAKAVLPEQAKKPPLIRDRKSHLELMSRVRGHFLYLCGSCFDGAPQVMALKSPTRPMCSNEDSQHPWELSKALVHVLNEGRRTRYQKVRPKPKGIPARAYLCNNLQRRFGCRFGDLCKFAHNLVEIEVWEFEVLYSLVRDTIVQLCSEAVSRPPPSPSGPAPAATAARTPAPSASQPLPTPAISQAIPKFFHDIRYVCGMCFPRNNQCVGQNPRKPAYCAGSNPHPWQHKMVVVFTASKKKYCPVKPRHPNLRREIHPKLCRHLDKCRRAECMFPHFDEEGALWKYMATYNLKTLDEVMLIVQRSSAASSNSSAASNATAASNASSSCDAATPSQVIPGHFTVQRYYCSYCDRGFAQNWQLQQHTQTIDHRAKVNSDKERQWKYRSPPWSVLNGEYRECEQHKRKACVFTNSPADKNNCTHAHSSEELEEWRERHQYRMMKMKKAKDQKLYAFMDEVLEKYNYSTNETSVIIEELPGIHIQCPQDLNKFLHTERKADTTFTFTWKFLIKSKKQQSLKRVGLLYDDHRLHFYLSSPKGEDKPQVCPGNRITEGDGETYHIDVLFHSRMLGSFNQWVLFDFGSEPVLVRKLEIHVGSEQHFETFQKIQHKKQIQTWDSSNSEIVKFLDGAPVDQEQTAFEEKLLATYKPPTSLSIDDIELGRLDRDNYKLHMHKMLHLEEREQTKRIARFSIETTLNAAASIELAGQGYLVSHDGQMYASINLKQALMDDSEASQIIMRSVKKMLLKFDKTNKVYEAAILRDQDYGSQAQDNINLKLSPACVGEQNLTDGATRTVQVQFQLNRLPFCHQHYAVEEMHNMDMVFPPPNKPQRFPFIDADHLQETNFRQERAASYICKHGGSDAMPMHGVGPVLVFGPFGTGKTYTLATAVRRAVVTRPLCRILICTRSNSAADWYITEHLHKFVEQTWSKHHIRMLRIYATYRKISSIDPIVRPYVLMDESGQILLPDANKIRQYHIVITTVATSGILGLANLQGHFTHILIDEAGQTLETEVLQPLTLATGNTCVVLAGDHIQMSPKVFSDTARAAKFNKSLLERLFLLHITNVVLTYNYRTCEQILKFIAETYYHQQFKALGNHPVHPDFYPLSFCAVKGEDQHVGMSYVNNLEVLEIVFRAEELCRKWPEKWGKFNKNSIGIISPYSMQVRQIRFEMRRRGLGDIDVETVENVQGKQFRALLISTVRTRSTLTRSRLTAASQVGSSNQQDEEFYYGFLSDHKLLNTALTRAQSLVIVAGDPITLCSEGQCATTWKAFLKDCEKNNSLQGTTMEEIRQEVEAAKHRLNPFAKSFQPSASRNQTSPPRNEPGQGKQAGNWQEAGLIKMPAGQNPWKVPPKNPSAGSNLSVPGITRQSSDEFPALRSSSISNSMPGDQDGQSDENSWSADEEDIDLEDAILQELHRQVLEDRGELEVADHDSGLDSEAAVVSGSENDIQEVAQDEFMLRAKHQQETKPFMDRDSMIASHLPVSDGSTKRNNLTDKMNASRKLRNVRMVEGRGHILLIEDKRDRSRLEGVDTFEEYDSDEDVEEDELDETVQQENLERVGQEPDRYKICSFHFDLSGHTYALPKDEDSSLKILITSKRKRGKALNLDEIIVEILEDIDELENAVGYGAQDTVEEKKTYGKVICVLKRAVNPYLKKIVCTIDRFTDNLMVPIDRKFPKIFAYSRKDEGQKPKTKSKKNQVPEVSKVSIYNICRASDQGFQFQRNVEVSRKDRPNKLFVVQYLKWHAKTPYPVGIITEELPPGDTKEDGLRILKLVHGIRERWKHSIVDEIADAFPEDWEIPKEVIKSRYDARSRVVFTIDPPESQDLDDALSIDMVEDNYFIGIHIADVSYFVKKGSALDDEAKERATSFYPSFAKPVNMLPPQLSNKLCSLLPEQDRLTISVFVTLDENGEVVGNVNIVRSVIRSRIQLSYDAAENIIKMTDETEQNSNATIQEKIMTLSKLAKERRRIRLGAGRFAFSHDAEEEEAPHPLAHSLVEEMMLLANEAVARFLMMKYPKCTPLRRQLPPGEEEVKKWFDKHGKDVPNSVDLQSRPSLQELETEEESDVHVLRETWHKLKAAVEDEEQNDLTRITDIICSDENHPQLAVALSTFFRIQERSAYISSGDHPSEVAKRHHTLGMPSYTHFTSPIRRFLDLVVHRMLIASLENIQAQNGDGSLVAPYTSAELAEICHHCTNQAINCQDFDKKTHAFQLALKLKEAPEPTLAFVVSTSDAGLGLLFPYRRFIPSRSHSIPLRLLKPIQKPVIEGDASLELVWKHRIYDISGTPSPVHVQPNSEFRLDTRKFIIQISANQWQEIITGIKTEDIYQIRTAVMVATDEQERREQDEEARRKQKRNPDVPYNLPLREVTCERSDPKKPSLFINFKRNFDLGDVVQVQLHASTQMGLLAPTVQLFGLTPKFHLCTEHRKEAITSFAEVATHRPVGMRNISSYKKVWLPIIEMLTAHNAVQSDETIIIHSVKIRWDRTFNQDTNSYDYSGFFTVREDYCDDHHIRFSHPPKINKNEKSEACDDPEAHLDYLCIRYGGLTVTSNTQLRLREMDCKPRAMRPTSNVHPGKMTFVLHAATVDVTKDKGMVVVQVTGTQFSSPFPDVLLSSDPPSCTVELVPKTQPDRRLENAVRRLDSDRVSPLIRDICLLQKPRANQDDPFSKLLPALSQRIRSFEIPNSPFAKPNASQSAALRQAVAQPFTVIQGPPGTGKTITGAHLAHFFTVMNKGLPPSGKGPPQVLYCGPSNKSVDVISTYLQKLNAKVVRVYSETIERKDYPIPGEPGSTRKTGNSRDASMDPQLKGISLHHLIRQKTNTRCQNILKWEQMFRSEGYVLKTSHVKAYKHEISKAEEEELKNYQIILCTCNAAGSKRIKEHTNIVQCIIDEAGMCNEPETLIPLVSTNPCQVVLIGDHKQLRPIIQEKTAQILGMEISLLEKYEKKAHMLTMQYRMHEAICDFPSHAFYDGKLETADIVKRRQPHQQVQDIWPGGRAYPLVFCHLYGKEETLTVKTAEGNEQSKSNPQEVKHVVRMATSLVRRYQIKPEDIVILSQYRLQCAEIEDVLKRHGVKGVSVRTVITSQGSEWDYVIMSTVRSLPRIEIEEKASVGWKQKNLGFIIDENQMNVALSRAKRGLIVIGNQYLLQTHEKWKELIDTYRQHQAVVDARSFLLSR</sequence>